<dbReference type="InterPro" id="IPR003653">
    <property type="entry name" value="Peptidase_C48_C"/>
</dbReference>
<comment type="caution">
    <text evidence="5">The sequence shown here is derived from an EMBL/GenBank/DDBJ whole genome shotgun (WGS) entry which is preliminary data.</text>
</comment>
<gene>
    <name evidence="5" type="ORF">HUJ06_000999</name>
</gene>
<evidence type="ECO:0000256" key="3">
    <source>
        <dbReference type="ARBA" id="ARBA00022801"/>
    </source>
</evidence>
<keyword evidence="3" id="KW-0378">Hydrolase</keyword>
<dbReference type="InterPro" id="IPR038765">
    <property type="entry name" value="Papain-like_cys_pep_sf"/>
</dbReference>
<evidence type="ECO:0000256" key="1">
    <source>
        <dbReference type="ARBA" id="ARBA00005234"/>
    </source>
</evidence>
<sequence length="75" mass="8857">MSKLIDKLALILPRIFGWPYEFVDSTLEQLVDSECGFFVMKYMKCLARNVCFDFDLVSRKRLMYYTGDWCPNIAT</sequence>
<dbReference type="EMBL" id="DUZY01000006">
    <property type="protein sequence ID" value="DAD42769.1"/>
    <property type="molecule type" value="Genomic_DNA"/>
</dbReference>
<reference evidence="5 6" key="1">
    <citation type="journal article" date="2020" name="Mol. Biol. Evol.">
        <title>Distinct Expression and Methylation Patterns for Genes with Different Fates following a Single Whole-Genome Duplication in Flowering Plants.</title>
        <authorList>
            <person name="Shi T."/>
            <person name="Rahmani R.S."/>
            <person name="Gugger P.F."/>
            <person name="Wang M."/>
            <person name="Li H."/>
            <person name="Zhang Y."/>
            <person name="Li Z."/>
            <person name="Wang Q."/>
            <person name="Van de Peer Y."/>
            <person name="Marchal K."/>
            <person name="Chen J."/>
        </authorList>
    </citation>
    <scope>NUCLEOTIDE SEQUENCE [LARGE SCALE GENOMIC DNA]</scope>
    <source>
        <tissue evidence="5">Leaf</tissue>
    </source>
</reference>
<dbReference type="SUPFAM" id="SSF54001">
    <property type="entry name" value="Cysteine proteinases"/>
    <property type="match status" value="1"/>
</dbReference>
<evidence type="ECO:0000313" key="6">
    <source>
        <dbReference type="Proteomes" id="UP000607653"/>
    </source>
</evidence>
<evidence type="ECO:0000313" key="5">
    <source>
        <dbReference type="EMBL" id="DAD42769.1"/>
    </source>
</evidence>
<keyword evidence="2" id="KW-0645">Protease</keyword>
<keyword evidence="6" id="KW-1185">Reference proteome</keyword>
<accession>A0A822ZH40</accession>
<dbReference type="Gene3D" id="3.40.395.10">
    <property type="entry name" value="Adenoviral Proteinase, Chain A"/>
    <property type="match status" value="1"/>
</dbReference>
<comment type="similarity">
    <text evidence="1">Belongs to the peptidase C48 family.</text>
</comment>
<dbReference type="Pfam" id="PF02902">
    <property type="entry name" value="Peptidase_C48"/>
    <property type="match status" value="1"/>
</dbReference>
<name>A0A822ZH40_NELNU</name>
<feature type="domain" description="Ubiquitin-like protease family profile" evidence="4">
    <location>
        <begin position="16"/>
        <end position="56"/>
    </location>
</feature>
<dbReference type="GO" id="GO:0006508">
    <property type="term" value="P:proteolysis"/>
    <property type="evidence" value="ECO:0007669"/>
    <property type="project" value="UniProtKB-KW"/>
</dbReference>
<evidence type="ECO:0000256" key="2">
    <source>
        <dbReference type="ARBA" id="ARBA00022670"/>
    </source>
</evidence>
<organism evidence="5 6">
    <name type="scientific">Nelumbo nucifera</name>
    <name type="common">Sacred lotus</name>
    <dbReference type="NCBI Taxonomy" id="4432"/>
    <lineage>
        <taxon>Eukaryota</taxon>
        <taxon>Viridiplantae</taxon>
        <taxon>Streptophyta</taxon>
        <taxon>Embryophyta</taxon>
        <taxon>Tracheophyta</taxon>
        <taxon>Spermatophyta</taxon>
        <taxon>Magnoliopsida</taxon>
        <taxon>Proteales</taxon>
        <taxon>Nelumbonaceae</taxon>
        <taxon>Nelumbo</taxon>
    </lineage>
</organism>
<evidence type="ECO:0000259" key="4">
    <source>
        <dbReference type="Pfam" id="PF02902"/>
    </source>
</evidence>
<dbReference type="Proteomes" id="UP000607653">
    <property type="component" value="Unassembled WGS sequence"/>
</dbReference>
<proteinExistence type="inferred from homology"/>
<dbReference type="AlphaFoldDB" id="A0A822ZH40"/>
<protein>
    <recommendedName>
        <fullName evidence="4">Ubiquitin-like protease family profile domain-containing protein</fullName>
    </recommendedName>
</protein>
<dbReference type="GO" id="GO:0008234">
    <property type="term" value="F:cysteine-type peptidase activity"/>
    <property type="evidence" value="ECO:0007669"/>
    <property type="project" value="InterPro"/>
</dbReference>